<keyword evidence="3" id="KW-1185">Reference proteome</keyword>
<accession>A0ABM7RXM2</accession>
<proteinExistence type="predicted"/>
<sequence>MTRNRASNLSSVRCCGALETWPRSQYSPRPPESALKKSPDLIPDQKANLSRRWTVPRHPQNPLNRLLQSSRTGVFLFSENLGAALADSTQADRMEDFLQLQEKTPHQSVDLKKKRETTTFWEQPNETHVH</sequence>
<organism evidence="2 3">
    <name type="scientific">Pseudomonas izuensis</name>
    <dbReference type="NCBI Taxonomy" id="2684212"/>
    <lineage>
        <taxon>Bacteria</taxon>
        <taxon>Pseudomonadati</taxon>
        <taxon>Pseudomonadota</taxon>
        <taxon>Gammaproteobacteria</taxon>
        <taxon>Pseudomonadales</taxon>
        <taxon>Pseudomonadaceae</taxon>
        <taxon>Pseudomonas</taxon>
    </lineage>
</organism>
<dbReference type="Proteomes" id="UP000218595">
    <property type="component" value="Chromosome"/>
</dbReference>
<evidence type="ECO:0000313" key="3">
    <source>
        <dbReference type="Proteomes" id="UP000218595"/>
    </source>
</evidence>
<gene>
    <name evidence="2" type="ORF">LAB08_R44240</name>
</gene>
<evidence type="ECO:0000313" key="2">
    <source>
        <dbReference type="EMBL" id="BCX69771.1"/>
    </source>
</evidence>
<evidence type="ECO:0000256" key="1">
    <source>
        <dbReference type="SAM" id="MobiDB-lite"/>
    </source>
</evidence>
<reference evidence="2 3" key="1">
    <citation type="submission" date="2016-04" db="EMBL/GenBank/DDBJ databases">
        <title>Complete genome sequence of Pseudomonas sp. LAB-08 isolated from TCE contaminated aquifer soil.</title>
        <authorList>
            <person name="Dohra H."/>
            <person name="Suzuki K."/>
            <person name="Fatma A."/>
            <person name="Inuzuka Y."/>
            <person name="Honjo M."/>
            <person name="Tashiro Y."/>
            <person name="Futamata H."/>
        </authorList>
    </citation>
    <scope>NUCLEOTIDE SEQUENCE [LARGE SCALE GENOMIC DNA]</scope>
    <source>
        <strain evidence="2 3">LAB-08</strain>
    </source>
</reference>
<dbReference type="RefSeq" id="WP_217910635.1">
    <property type="nucleotide sequence ID" value="NZ_AP017423.2"/>
</dbReference>
<dbReference type="EMBL" id="AP017423">
    <property type="protein sequence ID" value="BCX69771.1"/>
    <property type="molecule type" value="Genomic_DNA"/>
</dbReference>
<feature type="region of interest" description="Disordered" evidence="1">
    <location>
        <begin position="21"/>
        <end position="42"/>
    </location>
</feature>
<name>A0ABM7RXM2_9PSED</name>
<protein>
    <submittedName>
        <fullName evidence="2">Uncharacterized protein</fullName>
    </submittedName>
</protein>